<dbReference type="InterPro" id="IPR022634">
    <property type="entry name" value="DNA_polIII_beta_N"/>
</dbReference>
<feature type="domain" description="DNA polymerase III beta sliding clamp C-terminal" evidence="12">
    <location>
        <begin position="234"/>
        <end position="355"/>
    </location>
</feature>
<dbReference type="PANTHER" id="PTHR30478">
    <property type="entry name" value="DNA POLYMERASE III SUBUNIT BETA"/>
    <property type="match status" value="1"/>
</dbReference>
<evidence type="ECO:0000313" key="13">
    <source>
        <dbReference type="EMBL" id="OGL89414.1"/>
    </source>
</evidence>
<dbReference type="Pfam" id="PF02767">
    <property type="entry name" value="DNA_pol3_beta_2"/>
    <property type="match status" value="1"/>
</dbReference>
<dbReference type="CDD" id="cd00140">
    <property type="entry name" value="beta_clamp"/>
    <property type="match status" value="1"/>
</dbReference>
<reference evidence="13 14" key="1">
    <citation type="journal article" date="2016" name="Nat. Commun.">
        <title>Thousands of microbial genomes shed light on interconnected biogeochemical processes in an aquifer system.</title>
        <authorList>
            <person name="Anantharaman K."/>
            <person name="Brown C.T."/>
            <person name="Hug L.A."/>
            <person name="Sharon I."/>
            <person name="Castelle C.J."/>
            <person name="Probst A.J."/>
            <person name="Thomas B.C."/>
            <person name="Singh A."/>
            <person name="Wilkins M.J."/>
            <person name="Karaoz U."/>
            <person name="Brodie E.L."/>
            <person name="Williams K.H."/>
            <person name="Hubbard S.S."/>
            <person name="Banfield J.F."/>
        </authorList>
    </citation>
    <scope>NUCLEOTIDE SEQUENCE [LARGE SCALE GENOMIC DNA]</scope>
</reference>
<keyword evidence="5 9" id="KW-0548">Nucleotidyltransferase</keyword>
<evidence type="ECO:0000259" key="10">
    <source>
        <dbReference type="Pfam" id="PF00712"/>
    </source>
</evidence>
<dbReference type="EMBL" id="MGES01000004">
    <property type="protein sequence ID" value="OGL89414.1"/>
    <property type="molecule type" value="Genomic_DNA"/>
</dbReference>
<dbReference type="Gene3D" id="3.70.10.10">
    <property type="match status" value="1"/>
</dbReference>
<dbReference type="SUPFAM" id="SSF55979">
    <property type="entry name" value="DNA clamp"/>
    <property type="match status" value="3"/>
</dbReference>
<evidence type="ECO:0000256" key="3">
    <source>
        <dbReference type="ARBA" id="ARBA00022490"/>
    </source>
</evidence>
<comment type="function">
    <text evidence="9">Confers DNA tethering and processivity to DNA polymerases and other proteins. Acts as a clamp, forming a ring around DNA (a reaction catalyzed by the clamp-loading complex) which diffuses in an ATP-independent manner freely and bidirectionally along dsDNA. Initially characterized for its ability to contact the catalytic subunit of DNA polymerase III (Pol III), a complex, multichain enzyme responsible for most of the replicative synthesis in bacteria; Pol III exhibits 3'-5' exonuclease proofreading activity. The beta chain is required for initiation of replication as well as for processivity of DNA replication.</text>
</comment>
<dbReference type="InterPro" id="IPR022635">
    <property type="entry name" value="DNA_polIII_beta_C"/>
</dbReference>
<dbReference type="NCBIfam" id="TIGR00663">
    <property type="entry name" value="dnan"/>
    <property type="match status" value="1"/>
</dbReference>
<dbReference type="Gene3D" id="3.10.150.10">
    <property type="entry name" value="DNA Polymerase III, subunit A, domain 2"/>
    <property type="match status" value="1"/>
</dbReference>
<accession>A0A1F7VHC8</accession>
<dbReference type="SMART" id="SM00480">
    <property type="entry name" value="POL3Bc"/>
    <property type="match status" value="1"/>
</dbReference>
<proteinExistence type="inferred from homology"/>
<keyword evidence="6 9" id="KW-0235">DNA replication</keyword>
<dbReference type="GO" id="GO:0006271">
    <property type="term" value="P:DNA strand elongation involved in DNA replication"/>
    <property type="evidence" value="ECO:0007669"/>
    <property type="project" value="TreeGrafter"/>
</dbReference>
<keyword evidence="7 9" id="KW-0239">DNA-directed DNA polymerase</keyword>
<dbReference type="Proteomes" id="UP000176678">
    <property type="component" value="Unassembled WGS sequence"/>
</dbReference>
<dbReference type="InterPro" id="IPR046938">
    <property type="entry name" value="DNA_clamp_sf"/>
</dbReference>
<comment type="caution">
    <text evidence="13">The sequence shown here is derived from an EMBL/GenBank/DDBJ whole genome shotgun (WGS) entry which is preliminary data.</text>
</comment>
<protein>
    <recommendedName>
        <fullName evidence="9">Beta sliding clamp</fullName>
    </recommendedName>
</protein>
<dbReference type="GO" id="GO:0005737">
    <property type="term" value="C:cytoplasm"/>
    <property type="evidence" value="ECO:0007669"/>
    <property type="project" value="UniProtKB-SubCell"/>
</dbReference>
<evidence type="ECO:0000313" key="14">
    <source>
        <dbReference type="Proteomes" id="UP000176678"/>
    </source>
</evidence>
<dbReference type="AlphaFoldDB" id="A0A1F7VHC8"/>
<dbReference type="Pfam" id="PF00712">
    <property type="entry name" value="DNA_pol3_beta"/>
    <property type="match status" value="1"/>
</dbReference>
<evidence type="ECO:0000256" key="6">
    <source>
        <dbReference type="ARBA" id="ARBA00022705"/>
    </source>
</evidence>
<evidence type="ECO:0000256" key="1">
    <source>
        <dbReference type="ARBA" id="ARBA00004496"/>
    </source>
</evidence>
<dbReference type="PANTHER" id="PTHR30478:SF0">
    <property type="entry name" value="BETA SLIDING CLAMP"/>
    <property type="match status" value="1"/>
</dbReference>
<gene>
    <name evidence="13" type="ORF">A3H75_03175</name>
</gene>
<keyword evidence="8" id="KW-0238">DNA-binding</keyword>
<evidence type="ECO:0000256" key="7">
    <source>
        <dbReference type="ARBA" id="ARBA00022932"/>
    </source>
</evidence>
<feature type="domain" description="DNA polymerase III beta sliding clamp central" evidence="11">
    <location>
        <begin position="113"/>
        <end position="232"/>
    </location>
</feature>
<comment type="subunit">
    <text evidence="9">Forms a ring-shaped head-to-tail homodimer around DNA.</text>
</comment>
<dbReference type="GO" id="GO:0008408">
    <property type="term" value="F:3'-5' exonuclease activity"/>
    <property type="evidence" value="ECO:0007669"/>
    <property type="project" value="InterPro"/>
</dbReference>
<comment type="subcellular location">
    <subcellularLocation>
        <location evidence="1 9">Cytoplasm</location>
    </subcellularLocation>
</comment>
<evidence type="ECO:0000256" key="9">
    <source>
        <dbReference type="PIRNR" id="PIRNR000804"/>
    </source>
</evidence>
<dbReference type="Pfam" id="PF02768">
    <property type="entry name" value="DNA_pol3_beta_3"/>
    <property type="match status" value="1"/>
</dbReference>
<feature type="domain" description="DNA polymerase III beta sliding clamp N-terminal" evidence="10">
    <location>
        <begin position="8"/>
        <end position="102"/>
    </location>
</feature>
<keyword evidence="4 9" id="KW-0808">Transferase</keyword>
<name>A0A1F7VHC8_9BACT</name>
<evidence type="ECO:0000256" key="8">
    <source>
        <dbReference type="ARBA" id="ARBA00023125"/>
    </source>
</evidence>
<evidence type="ECO:0000259" key="11">
    <source>
        <dbReference type="Pfam" id="PF02767"/>
    </source>
</evidence>
<evidence type="ECO:0000256" key="5">
    <source>
        <dbReference type="ARBA" id="ARBA00022695"/>
    </source>
</evidence>
<dbReference type="GO" id="GO:0003677">
    <property type="term" value="F:DNA binding"/>
    <property type="evidence" value="ECO:0007669"/>
    <property type="project" value="UniProtKB-UniRule"/>
</dbReference>
<dbReference type="InterPro" id="IPR022637">
    <property type="entry name" value="DNA_polIII_beta_cen"/>
</dbReference>
<evidence type="ECO:0000259" key="12">
    <source>
        <dbReference type="Pfam" id="PF02768"/>
    </source>
</evidence>
<dbReference type="InterPro" id="IPR001001">
    <property type="entry name" value="DNA_polIII_beta"/>
</dbReference>
<evidence type="ECO:0000256" key="4">
    <source>
        <dbReference type="ARBA" id="ARBA00022679"/>
    </source>
</evidence>
<dbReference type="STRING" id="1802410.A3H75_03175"/>
<organism evidence="13 14">
    <name type="scientific">Candidatus Uhrbacteria bacterium RIFCSPLOWO2_02_FULL_51_9</name>
    <dbReference type="NCBI Taxonomy" id="1802410"/>
    <lineage>
        <taxon>Bacteria</taxon>
        <taxon>Candidatus Uhriibacteriota</taxon>
    </lineage>
</organism>
<comment type="similarity">
    <text evidence="2 9">Belongs to the beta sliding clamp family.</text>
</comment>
<keyword evidence="3 9" id="KW-0963">Cytoplasm</keyword>
<sequence>MHVSGKNVTLPILNNVLIRANEGVVELTSTNLEIAIVAEIRAKVDVVGTFTVPVKTLADYVQLAGGEQVTVELVGGKDLVVITQTTKTKVHGEAADEFPIIPPIDQGTSFKFNTAQLREALTRVVFAVSRSEVRPELGGVLFHLNQEQNKGTLLLAATDSYRLSEKRVAVQNEEKEREVRVIVPARTVQEIIRVLMGTQDDITTVSIGEGQLAVTVQDIKIISRLIEGKYPDYRQIIPGTFNAEALLDTTAFVQQMRAASIFSTTGVNAVSVGLAPGEGHVTLRSASAQTGEFDAALDGELTGNEYTVLLNHRYVLEGLQHVETSKVRMKLVSGDAPCVFYPEGKGDFLYIVMPIKQ</sequence>
<dbReference type="GO" id="GO:0003887">
    <property type="term" value="F:DNA-directed DNA polymerase activity"/>
    <property type="evidence" value="ECO:0007669"/>
    <property type="project" value="UniProtKB-UniRule"/>
</dbReference>
<evidence type="ECO:0000256" key="2">
    <source>
        <dbReference type="ARBA" id="ARBA00010752"/>
    </source>
</evidence>
<dbReference type="PIRSF" id="PIRSF000804">
    <property type="entry name" value="DNA_pol_III_b"/>
    <property type="match status" value="1"/>
</dbReference>
<dbReference type="GO" id="GO:0009360">
    <property type="term" value="C:DNA polymerase III complex"/>
    <property type="evidence" value="ECO:0007669"/>
    <property type="project" value="InterPro"/>
</dbReference>